<organism evidence="1 2">
    <name type="scientific">Portunus trituberculatus</name>
    <name type="common">Swimming crab</name>
    <name type="synonym">Neptunus trituberculatus</name>
    <dbReference type="NCBI Taxonomy" id="210409"/>
    <lineage>
        <taxon>Eukaryota</taxon>
        <taxon>Metazoa</taxon>
        <taxon>Ecdysozoa</taxon>
        <taxon>Arthropoda</taxon>
        <taxon>Crustacea</taxon>
        <taxon>Multicrustacea</taxon>
        <taxon>Malacostraca</taxon>
        <taxon>Eumalacostraca</taxon>
        <taxon>Eucarida</taxon>
        <taxon>Decapoda</taxon>
        <taxon>Pleocyemata</taxon>
        <taxon>Brachyura</taxon>
        <taxon>Eubrachyura</taxon>
        <taxon>Portunoidea</taxon>
        <taxon>Portunidae</taxon>
        <taxon>Portuninae</taxon>
        <taxon>Portunus</taxon>
    </lineage>
</organism>
<keyword evidence="2" id="KW-1185">Reference proteome</keyword>
<sequence>MTVAMTMTNCAIGGSGGGGGQKCTKEQGVVNIDVVWCCVVTGIAIFKEWLVHGARHWQDELSAALVKVATSSLCVASRRSVPTVVLRGEDVVSLKRWRSKEATSKCCVVSSNSHTGVERRAWRYCSSLSCQGHGRYSKHWHSTCNIECTFVPSPQHHYHHHLATSLQLRAGTVH</sequence>
<accession>A0A5B7D5L7</accession>
<proteinExistence type="predicted"/>
<dbReference type="EMBL" id="VSRR010000470">
    <property type="protein sequence ID" value="MPC16003.1"/>
    <property type="molecule type" value="Genomic_DNA"/>
</dbReference>
<dbReference type="AlphaFoldDB" id="A0A5B7D5L7"/>
<comment type="caution">
    <text evidence="1">The sequence shown here is derived from an EMBL/GenBank/DDBJ whole genome shotgun (WGS) entry which is preliminary data.</text>
</comment>
<evidence type="ECO:0000313" key="1">
    <source>
        <dbReference type="EMBL" id="MPC16003.1"/>
    </source>
</evidence>
<evidence type="ECO:0000313" key="2">
    <source>
        <dbReference type="Proteomes" id="UP000324222"/>
    </source>
</evidence>
<protein>
    <submittedName>
        <fullName evidence="1">Uncharacterized protein</fullName>
    </submittedName>
</protein>
<reference evidence="1 2" key="1">
    <citation type="submission" date="2019-05" db="EMBL/GenBank/DDBJ databases">
        <title>Another draft genome of Portunus trituberculatus and its Hox gene families provides insights of decapod evolution.</title>
        <authorList>
            <person name="Jeong J.-H."/>
            <person name="Song I."/>
            <person name="Kim S."/>
            <person name="Choi T."/>
            <person name="Kim D."/>
            <person name="Ryu S."/>
            <person name="Kim W."/>
        </authorList>
    </citation>
    <scope>NUCLEOTIDE SEQUENCE [LARGE SCALE GENOMIC DNA]</scope>
    <source>
        <tissue evidence="1">Muscle</tissue>
    </source>
</reference>
<name>A0A5B7D5L7_PORTR</name>
<gene>
    <name evidence="1" type="ORF">E2C01_008811</name>
</gene>
<dbReference type="Proteomes" id="UP000324222">
    <property type="component" value="Unassembled WGS sequence"/>
</dbReference>